<protein>
    <recommendedName>
        <fullName evidence="5">Outer membrane lipoprotein BamD-like domain-containing protein</fullName>
    </recommendedName>
</protein>
<proteinExistence type="predicted"/>
<accession>A0A2U2HLE7</accession>
<evidence type="ECO:0000313" key="4">
    <source>
        <dbReference type="Proteomes" id="UP000241421"/>
    </source>
</evidence>
<dbReference type="InterPro" id="IPR011990">
    <property type="entry name" value="TPR-like_helical_dom_sf"/>
</dbReference>
<name>A0A2U2HLE7_9BURK</name>
<keyword evidence="4" id="KW-1185">Reference proteome</keyword>
<dbReference type="EMBL" id="PXWF02000202">
    <property type="protein sequence ID" value="PWF48348.1"/>
    <property type="molecule type" value="Genomic_DNA"/>
</dbReference>
<dbReference type="Proteomes" id="UP000241421">
    <property type="component" value="Unassembled WGS sequence"/>
</dbReference>
<evidence type="ECO:0000256" key="1">
    <source>
        <dbReference type="SAM" id="MobiDB-lite"/>
    </source>
</evidence>
<organism evidence="3 4">
    <name type="scientific">Massilia glaciei</name>
    <dbReference type="NCBI Taxonomy" id="1524097"/>
    <lineage>
        <taxon>Bacteria</taxon>
        <taxon>Pseudomonadati</taxon>
        <taxon>Pseudomonadota</taxon>
        <taxon>Betaproteobacteria</taxon>
        <taxon>Burkholderiales</taxon>
        <taxon>Oxalobacteraceae</taxon>
        <taxon>Telluria group</taxon>
        <taxon>Massilia</taxon>
    </lineage>
</organism>
<evidence type="ECO:0008006" key="5">
    <source>
        <dbReference type="Google" id="ProtNLM"/>
    </source>
</evidence>
<gene>
    <name evidence="3" type="ORF">C7C56_012380</name>
</gene>
<feature type="region of interest" description="Disordered" evidence="1">
    <location>
        <begin position="1"/>
        <end position="25"/>
    </location>
</feature>
<evidence type="ECO:0000256" key="2">
    <source>
        <dbReference type="SAM" id="Phobius"/>
    </source>
</evidence>
<dbReference type="AlphaFoldDB" id="A0A2U2HLE7"/>
<reference evidence="3 4" key="1">
    <citation type="submission" date="2018-04" db="EMBL/GenBank/DDBJ databases">
        <title>Massilia violaceinigra sp. nov., a novel purple-pigmented bacterium isolated from Tianshan glacier, Xinjiang, China.</title>
        <authorList>
            <person name="Wang H."/>
        </authorList>
    </citation>
    <scope>NUCLEOTIDE SEQUENCE [LARGE SCALE GENOMIC DNA]</scope>
    <source>
        <strain evidence="3 4">B448-2</strain>
    </source>
</reference>
<evidence type="ECO:0000313" key="3">
    <source>
        <dbReference type="EMBL" id="PWF48348.1"/>
    </source>
</evidence>
<keyword evidence="2" id="KW-1133">Transmembrane helix</keyword>
<feature type="compositionally biased region" description="Low complexity" evidence="1">
    <location>
        <begin position="70"/>
        <end position="95"/>
    </location>
</feature>
<comment type="caution">
    <text evidence="3">The sequence shown here is derived from an EMBL/GenBank/DDBJ whole genome shotgun (WGS) entry which is preliminary data.</text>
</comment>
<keyword evidence="2" id="KW-0812">Transmembrane</keyword>
<dbReference type="Gene3D" id="1.25.40.10">
    <property type="entry name" value="Tetratricopeptide repeat domain"/>
    <property type="match status" value="1"/>
</dbReference>
<sequence length="268" mass="28490">MRPPAAPAPLRHYRGAAGGAGHDGSVAELAKRDSDQLLRQAEADLQALLNRMGLGAAAGPEARDRPRPGPGVEAPAAGGAAVPRPTPAAPRAKPAQPLARVAQRYALGATLVALLALFTVVMVSIVHTDRLDKHAGQLDRNEKATAELDARGRSHDAELARRLETLQRALAEVKYPPAAFGAAQELFKAERYAQAETAYMAFLLRYPDSRVADVALHNAAIAAAMRHSCGMAAAYMQRLAARFPSSPLRTQGRELVPECHKLRALGSN</sequence>
<feature type="transmembrane region" description="Helical" evidence="2">
    <location>
        <begin position="105"/>
        <end position="126"/>
    </location>
</feature>
<keyword evidence="2" id="KW-0472">Membrane</keyword>
<feature type="region of interest" description="Disordered" evidence="1">
    <location>
        <begin position="58"/>
        <end position="95"/>
    </location>
</feature>